<dbReference type="GO" id="GO:0008831">
    <property type="term" value="F:dTDP-4-dehydrorhamnose reductase activity"/>
    <property type="evidence" value="ECO:0007669"/>
    <property type="project" value="UniProtKB-EC"/>
</dbReference>
<dbReference type="OrthoDB" id="9803892at2"/>
<dbReference type="PATRIC" id="fig|552518.3.peg.408"/>
<evidence type="ECO:0000256" key="6">
    <source>
        <dbReference type="RuleBase" id="RU364082"/>
    </source>
</evidence>
<dbReference type="CDD" id="cd05254">
    <property type="entry name" value="dTDP_HR_like_SDR_e"/>
    <property type="match status" value="1"/>
</dbReference>
<dbReference type="SUPFAM" id="SSF51735">
    <property type="entry name" value="NAD(P)-binding Rossmann-fold domains"/>
    <property type="match status" value="1"/>
</dbReference>
<dbReference type="UniPathway" id="UPA00124"/>
<dbReference type="AlphaFoldDB" id="A0A0F3IX86"/>
<organism evidence="8 9">
    <name type="scientific">Elstera litoralis</name>
    <dbReference type="NCBI Taxonomy" id="552518"/>
    <lineage>
        <taxon>Bacteria</taxon>
        <taxon>Pseudomonadati</taxon>
        <taxon>Pseudomonadota</taxon>
        <taxon>Alphaproteobacteria</taxon>
        <taxon>Rhodospirillales</taxon>
        <taxon>Rhodospirillaceae</taxon>
        <taxon>Elstera</taxon>
    </lineage>
</organism>
<evidence type="ECO:0000256" key="1">
    <source>
        <dbReference type="ARBA" id="ARBA00004781"/>
    </source>
</evidence>
<dbReference type="RefSeq" id="WP_045775135.1">
    <property type="nucleotide sequence ID" value="NZ_LAJY01000132.1"/>
</dbReference>
<gene>
    <name evidence="8" type="ORF">VZ95_06495</name>
</gene>
<reference evidence="8 9" key="1">
    <citation type="submission" date="2015-03" db="EMBL/GenBank/DDBJ databases">
        <title>Draft genome sequence of Elstera litoralis.</title>
        <authorList>
            <person name="Rahalkar M.C."/>
            <person name="Dhakephalkar P.K."/>
            <person name="Pore S.D."/>
            <person name="Arora P."/>
            <person name="Kapse N.G."/>
            <person name="Pandit P.S."/>
        </authorList>
    </citation>
    <scope>NUCLEOTIDE SEQUENCE [LARGE SCALE GENOMIC DNA]</scope>
    <source>
        <strain evidence="8 9">Dia-1</strain>
    </source>
</reference>
<proteinExistence type="inferred from homology"/>
<comment type="caution">
    <text evidence="8">The sequence shown here is derived from an EMBL/GenBank/DDBJ whole genome shotgun (WGS) entry which is preliminary data.</text>
</comment>
<evidence type="ECO:0000313" key="9">
    <source>
        <dbReference type="Proteomes" id="UP000033774"/>
    </source>
</evidence>
<name>A0A0F3IX86_9PROT</name>
<comment type="catalytic activity">
    <reaction evidence="5 6">
        <text>dTDP-beta-L-rhamnose + NADP(+) = dTDP-4-dehydro-beta-L-rhamnose + NADPH + H(+)</text>
        <dbReference type="Rhea" id="RHEA:21796"/>
        <dbReference type="ChEBI" id="CHEBI:15378"/>
        <dbReference type="ChEBI" id="CHEBI:57510"/>
        <dbReference type="ChEBI" id="CHEBI:57783"/>
        <dbReference type="ChEBI" id="CHEBI:58349"/>
        <dbReference type="ChEBI" id="CHEBI:62830"/>
        <dbReference type="EC" id="1.1.1.133"/>
    </reaction>
</comment>
<keyword evidence="6" id="KW-0521">NADP</keyword>
<dbReference type="Proteomes" id="UP000033774">
    <property type="component" value="Unassembled WGS sequence"/>
</dbReference>
<dbReference type="EC" id="1.1.1.133" evidence="3 6"/>
<feature type="domain" description="RmlD-like substrate binding" evidence="7">
    <location>
        <begin position="4"/>
        <end position="290"/>
    </location>
</feature>
<dbReference type="Pfam" id="PF04321">
    <property type="entry name" value="RmlD_sub_bind"/>
    <property type="match status" value="1"/>
</dbReference>
<dbReference type="GO" id="GO:0019305">
    <property type="term" value="P:dTDP-rhamnose biosynthetic process"/>
    <property type="evidence" value="ECO:0007669"/>
    <property type="project" value="UniProtKB-UniPathway"/>
</dbReference>
<evidence type="ECO:0000256" key="3">
    <source>
        <dbReference type="ARBA" id="ARBA00012929"/>
    </source>
</evidence>
<dbReference type="Gene3D" id="3.90.25.10">
    <property type="entry name" value="UDP-galactose 4-epimerase, domain 1"/>
    <property type="match status" value="1"/>
</dbReference>
<dbReference type="EMBL" id="LAJY01000132">
    <property type="protein sequence ID" value="KJV10204.1"/>
    <property type="molecule type" value="Genomic_DNA"/>
</dbReference>
<evidence type="ECO:0000259" key="7">
    <source>
        <dbReference type="Pfam" id="PF04321"/>
    </source>
</evidence>
<dbReference type="PANTHER" id="PTHR10491">
    <property type="entry name" value="DTDP-4-DEHYDRORHAMNOSE REDUCTASE"/>
    <property type="match status" value="1"/>
</dbReference>
<dbReference type="Gene3D" id="3.40.50.720">
    <property type="entry name" value="NAD(P)-binding Rossmann-like Domain"/>
    <property type="match status" value="1"/>
</dbReference>
<evidence type="ECO:0000256" key="4">
    <source>
        <dbReference type="ARBA" id="ARBA00017099"/>
    </source>
</evidence>
<comment type="function">
    <text evidence="6">Catalyzes the reduction of dTDP-6-deoxy-L-lyxo-4-hexulose to yield dTDP-L-rhamnose.</text>
</comment>
<dbReference type="PANTHER" id="PTHR10491:SF4">
    <property type="entry name" value="METHIONINE ADENOSYLTRANSFERASE 2 SUBUNIT BETA"/>
    <property type="match status" value="1"/>
</dbReference>
<protein>
    <recommendedName>
        <fullName evidence="4 6">dTDP-4-dehydrorhamnose reductase</fullName>
        <ecNumber evidence="3 6">1.1.1.133</ecNumber>
    </recommendedName>
</protein>
<accession>A0A0F3IX86</accession>
<evidence type="ECO:0000313" key="8">
    <source>
        <dbReference type="EMBL" id="KJV10204.1"/>
    </source>
</evidence>
<dbReference type="InterPro" id="IPR036291">
    <property type="entry name" value="NAD(P)-bd_dom_sf"/>
</dbReference>
<sequence>MSQTVLIFGANGQVGRELQRVAWPASLTPVSLARPEGDVTRPEAIAAAVAQHNPVALVNAAAYTAVDKAETEAEAAFAINRDGAANLARAAAAAAVPLIHISTDYVFDGSKPGAYAPSDPVAPLGVYGQSKEAGERAIRAAAEKHVILRTAWVFGPYGHNFVKTMLRLAAARPELRVVADQRGCPTPATAIADAIAQITAALLNGSTAYGTYHFAGRAPVSWHGFAEAIFAEGQRYGWPVPKVHAITTEDFPTPARRPANSVLDCSALTAAFGIMPADWRLGLIDMLAECRDEIGANFAALSEEKR</sequence>
<keyword evidence="9" id="KW-1185">Reference proteome</keyword>
<evidence type="ECO:0000256" key="5">
    <source>
        <dbReference type="ARBA" id="ARBA00048200"/>
    </source>
</evidence>
<evidence type="ECO:0000256" key="2">
    <source>
        <dbReference type="ARBA" id="ARBA00010944"/>
    </source>
</evidence>
<keyword evidence="6" id="KW-0560">Oxidoreductase</keyword>
<dbReference type="NCBIfam" id="TIGR01214">
    <property type="entry name" value="rmlD"/>
    <property type="match status" value="1"/>
</dbReference>
<comment type="pathway">
    <text evidence="1 6">Carbohydrate biosynthesis; dTDP-L-rhamnose biosynthesis.</text>
</comment>
<comment type="similarity">
    <text evidence="2 6">Belongs to the dTDP-4-dehydrorhamnose reductase family.</text>
</comment>
<comment type="cofactor">
    <cofactor evidence="6">
        <name>Mg(2+)</name>
        <dbReference type="ChEBI" id="CHEBI:18420"/>
    </cofactor>
    <text evidence="6">Binds 1 Mg(2+) ion per monomer.</text>
</comment>
<dbReference type="InterPro" id="IPR029903">
    <property type="entry name" value="RmlD-like-bd"/>
</dbReference>
<dbReference type="InterPro" id="IPR005913">
    <property type="entry name" value="dTDP_dehydrorham_reduct"/>
</dbReference>